<accession>A0ABS4RJG9</accession>
<sequence length="451" mass="50365">MTDSLINGKTILQWAELFPQIHDITRLNELFWTNPIYQTARRQSFLSFSDLKDAEERLARFAPYIAKVFPETERDNGMIESPLVPISNMQNRLQEIYQLDFPGRLLLKCDNDLPISGSIKARGGIYEVLQFAERLVMEHDLLVKEDHYAKLADKEFQTFFSNYSIAVGSTGNLGLSIGIMSAKLGFKVYVHMSADAKKWKKDLLREKGVVVIEHASDFSEAVAQGRKQAEQDPNMYFVDDESSEHLFLGYSVAAIRLKKQLEEMNRKVNEEHPLLVYLPCGVGGGPGGVTFGLKQIFGNHVHCFFAEPTHSPSMLLGLMTGLHDKVSVQDFGIDNQTEADGLAVGRPSGFVGKLLEKVISGIYTIEDDKLFELLTILADTEGKLLEPSALAGFLGPVHIEKSDQGKDYIKKHQLNMKNATHIVWGTGGGMVPDQEMKKYYEKGKGGRSSGK</sequence>
<evidence type="ECO:0000256" key="1">
    <source>
        <dbReference type="ARBA" id="ARBA00001933"/>
    </source>
</evidence>
<dbReference type="PROSITE" id="PS00165">
    <property type="entry name" value="DEHYDRATASE_SER_THR"/>
    <property type="match status" value="1"/>
</dbReference>
<dbReference type="SUPFAM" id="SSF53686">
    <property type="entry name" value="Tryptophan synthase beta subunit-like PLP-dependent enzymes"/>
    <property type="match status" value="1"/>
</dbReference>
<keyword evidence="3 4" id="KW-0456">Lyase</keyword>
<dbReference type="EMBL" id="JAGIKZ010000020">
    <property type="protein sequence ID" value="MBP2242444.1"/>
    <property type="molecule type" value="Genomic_DNA"/>
</dbReference>
<dbReference type="CDD" id="cd06447">
    <property type="entry name" value="D-Ser-dehyd"/>
    <property type="match status" value="1"/>
</dbReference>
<keyword evidence="2 4" id="KW-0663">Pyridoxal phosphate</keyword>
<dbReference type="PANTHER" id="PTHR48078:SF9">
    <property type="entry name" value="D-SERINE DEHYDRATASE"/>
    <property type="match status" value="1"/>
</dbReference>
<gene>
    <name evidence="4" type="primary">dsdA</name>
    <name evidence="6" type="ORF">J2Z40_003018</name>
</gene>
<keyword evidence="7" id="KW-1185">Reference proteome</keyword>
<dbReference type="NCBIfam" id="TIGR02035">
    <property type="entry name" value="D_Ser_am_lyase"/>
    <property type="match status" value="1"/>
</dbReference>
<dbReference type="Gene3D" id="3.40.50.1100">
    <property type="match status" value="2"/>
</dbReference>
<dbReference type="RefSeq" id="WP_066400274.1">
    <property type="nucleotide sequence ID" value="NZ_JAGIKZ010000020.1"/>
</dbReference>
<dbReference type="NCBIfam" id="NF002823">
    <property type="entry name" value="PRK02991.1"/>
    <property type="match status" value="1"/>
</dbReference>
<evidence type="ECO:0000256" key="4">
    <source>
        <dbReference type="HAMAP-Rule" id="MF_01030"/>
    </source>
</evidence>
<comment type="cofactor">
    <cofactor evidence="1 4">
        <name>pyridoxal 5'-phosphate</name>
        <dbReference type="ChEBI" id="CHEBI:597326"/>
    </cofactor>
</comment>
<comment type="similarity">
    <text evidence="4">Belongs to the serine/threonine dehydratase family. DsdA subfamily.</text>
</comment>
<dbReference type="Proteomes" id="UP001519293">
    <property type="component" value="Unassembled WGS sequence"/>
</dbReference>
<dbReference type="GO" id="GO:0008721">
    <property type="term" value="F:D-serine ammonia-lyase activity"/>
    <property type="evidence" value="ECO:0007669"/>
    <property type="project" value="UniProtKB-EC"/>
</dbReference>
<dbReference type="InterPro" id="IPR036052">
    <property type="entry name" value="TrpB-like_PALP_sf"/>
</dbReference>
<feature type="modified residue" description="N6-(pyridoxal phosphate)lysine" evidence="4">
    <location>
        <position position="120"/>
    </location>
</feature>
<evidence type="ECO:0000256" key="2">
    <source>
        <dbReference type="ARBA" id="ARBA00022898"/>
    </source>
</evidence>
<comment type="catalytic activity">
    <reaction evidence="4">
        <text>D-serine = pyruvate + NH4(+)</text>
        <dbReference type="Rhea" id="RHEA:13977"/>
        <dbReference type="ChEBI" id="CHEBI:15361"/>
        <dbReference type="ChEBI" id="CHEBI:28938"/>
        <dbReference type="ChEBI" id="CHEBI:35247"/>
        <dbReference type="EC" id="4.3.1.18"/>
    </reaction>
</comment>
<dbReference type="InterPro" id="IPR000634">
    <property type="entry name" value="Ser/Thr_deHydtase_PyrdxlP-BS"/>
</dbReference>
<dbReference type="Pfam" id="PF00291">
    <property type="entry name" value="PALP"/>
    <property type="match status" value="1"/>
</dbReference>
<evidence type="ECO:0000313" key="7">
    <source>
        <dbReference type="Proteomes" id="UP001519293"/>
    </source>
</evidence>
<evidence type="ECO:0000259" key="5">
    <source>
        <dbReference type="Pfam" id="PF00291"/>
    </source>
</evidence>
<dbReference type="InterPro" id="IPR050147">
    <property type="entry name" value="Ser/Thr_Dehydratase"/>
</dbReference>
<dbReference type="InterPro" id="IPR001926">
    <property type="entry name" value="TrpB-like_PALP"/>
</dbReference>
<reference evidence="6 7" key="1">
    <citation type="submission" date="2021-03" db="EMBL/GenBank/DDBJ databases">
        <title>Genomic Encyclopedia of Type Strains, Phase IV (KMG-IV): sequencing the most valuable type-strain genomes for metagenomic binning, comparative biology and taxonomic classification.</title>
        <authorList>
            <person name="Goeker M."/>
        </authorList>
    </citation>
    <scope>NUCLEOTIDE SEQUENCE [LARGE SCALE GENOMIC DNA]</scope>
    <source>
        <strain evidence="6 7">DSM 26675</strain>
    </source>
</reference>
<organism evidence="6 7">
    <name type="scientific">Cytobacillus eiseniae</name>
    <dbReference type="NCBI Taxonomy" id="762947"/>
    <lineage>
        <taxon>Bacteria</taxon>
        <taxon>Bacillati</taxon>
        <taxon>Bacillota</taxon>
        <taxon>Bacilli</taxon>
        <taxon>Bacillales</taxon>
        <taxon>Bacillaceae</taxon>
        <taxon>Cytobacillus</taxon>
    </lineage>
</organism>
<name>A0ABS4RJG9_9BACI</name>
<dbReference type="HAMAP" id="MF_01030">
    <property type="entry name" value="D_Ser_dehydrat"/>
    <property type="match status" value="1"/>
</dbReference>
<evidence type="ECO:0000313" key="6">
    <source>
        <dbReference type="EMBL" id="MBP2242444.1"/>
    </source>
</evidence>
<feature type="domain" description="Tryptophan synthase beta chain-like PALP" evidence="5">
    <location>
        <begin position="101"/>
        <end position="395"/>
    </location>
</feature>
<comment type="caution">
    <text evidence="6">The sequence shown here is derived from an EMBL/GenBank/DDBJ whole genome shotgun (WGS) entry which is preliminary data.</text>
</comment>
<dbReference type="PANTHER" id="PTHR48078">
    <property type="entry name" value="THREONINE DEHYDRATASE, MITOCHONDRIAL-RELATED"/>
    <property type="match status" value="1"/>
</dbReference>
<evidence type="ECO:0000256" key="3">
    <source>
        <dbReference type="ARBA" id="ARBA00023239"/>
    </source>
</evidence>
<proteinExistence type="inferred from homology"/>
<protein>
    <recommendedName>
        <fullName evidence="4">Probable D-serine dehydratase</fullName>
        <ecNumber evidence="4">4.3.1.18</ecNumber>
    </recommendedName>
    <alternativeName>
        <fullName evidence="4">D-serine deaminase</fullName>
        <shortName evidence="4">DSD</shortName>
    </alternativeName>
</protein>
<dbReference type="InterPro" id="IPR011780">
    <property type="entry name" value="D_Ser_am_lyase"/>
</dbReference>
<dbReference type="EC" id="4.3.1.18" evidence="4"/>